<gene>
    <name evidence="1" type="ORF">KIW84_066082</name>
</gene>
<dbReference type="Gramene" id="Psat06G0608200-T1">
    <property type="protein sequence ID" value="KAI5401477.1"/>
    <property type="gene ID" value="KIW84_066082"/>
</dbReference>
<reference evidence="1 2" key="1">
    <citation type="journal article" date="2022" name="Nat. Genet.">
        <title>Improved pea reference genome and pan-genome highlight genomic features and evolutionary characteristics.</title>
        <authorList>
            <person name="Yang T."/>
            <person name="Liu R."/>
            <person name="Luo Y."/>
            <person name="Hu S."/>
            <person name="Wang D."/>
            <person name="Wang C."/>
            <person name="Pandey M.K."/>
            <person name="Ge S."/>
            <person name="Xu Q."/>
            <person name="Li N."/>
            <person name="Li G."/>
            <person name="Huang Y."/>
            <person name="Saxena R.K."/>
            <person name="Ji Y."/>
            <person name="Li M."/>
            <person name="Yan X."/>
            <person name="He Y."/>
            <person name="Liu Y."/>
            <person name="Wang X."/>
            <person name="Xiang C."/>
            <person name="Varshney R.K."/>
            <person name="Ding H."/>
            <person name="Gao S."/>
            <person name="Zong X."/>
        </authorList>
    </citation>
    <scope>NUCLEOTIDE SEQUENCE [LARGE SCALE GENOMIC DNA]</scope>
    <source>
        <strain evidence="1 2">cv. Zhongwan 6</strain>
    </source>
</reference>
<organism evidence="1 2">
    <name type="scientific">Pisum sativum</name>
    <name type="common">Garden pea</name>
    <name type="synonym">Lathyrus oleraceus</name>
    <dbReference type="NCBI Taxonomy" id="3888"/>
    <lineage>
        <taxon>Eukaryota</taxon>
        <taxon>Viridiplantae</taxon>
        <taxon>Streptophyta</taxon>
        <taxon>Embryophyta</taxon>
        <taxon>Tracheophyta</taxon>
        <taxon>Spermatophyta</taxon>
        <taxon>Magnoliopsida</taxon>
        <taxon>eudicotyledons</taxon>
        <taxon>Gunneridae</taxon>
        <taxon>Pentapetalae</taxon>
        <taxon>rosids</taxon>
        <taxon>fabids</taxon>
        <taxon>Fabales</taxon>
        <taxon>Fabaceae</taxon>
        <taxon>Papilionoideae</taxon>
        <taxon>50 kb inversion clade</taxon>
        <taxon>NPAAA clade</taxon>
        <taxon>Hologalegina</taxon>
        <taxon>IRL clade</taxon>
        <taxon>Fabeae</taxon>
        <taxon>Lathyrus</taxon>
    </lineage>
</organism>
<dbReference type="Proteomes" id="UP001058974">
    <property type="component" value="Chromosome 6"/>
</dbReference>
<evidence type="ECO:0000313" key="2">
    <source>
        <dbReference type="Proteomes" id="UP001058974"/>
    </source>
</evidence>
<sequence>MANAISCRIPNLTNLRRKEMKKNEVCKKRKTKVASEDNAYLQVLTIKENAQTELAKDSSTSAVTMKDSLQLKVQPYLFVPMLQCRTLSRKRWKVRRLVHKPRDGGGCSSTIRTGHSIADVQMSSAYLALNGTGNSNADIFPKVSQWISDVSDSDSAPNYEDLQSAERWLADCFKDTDMQI</sequence>
<name>A0A9D4WH63_PEA</name>
<dbReference type="AlphaFoldDB" id="A0A9D4WH63"/>
<keyword evidence="2" id="KW-1185">Reference proteome</keyword>
<proteinExistence type="predicted"/>
<protein>
    <submittedName>
        <fullName evidence="1">Uncharacterized protein</fullName>
    </submittedName>
</protein>
<accession>A0A9D4WH63</accession>
<comment type="caution">
    <text evidence="1">The sequence shown here is derived from an EMBL/GenBank/DDBJ whole genome shotgun (WGS) entry which is preliminary data.</text>
</comment>
<evidence type="ECO:0000313" key="1">
    <source>
        <dbReference type="EMBL" id="KAI5401477.1"/>
    </source>
</evidence>
<dbReference type="EMBL" id="JAMSHJ010000006">
    <property type="protein sequence ID" value="KAI5401477.1"/>
    <property type="molecule type" value="Genomic_DNA"/>
</dbReference>